<gene>
    <name evidence="1" type="ORF">DSL64_00765</name>
</gene>
<organism evidence="1 2">
    <name type="scientific">Dyadobacter luteus</name>
    <dbReference type="NCBI Taxonomy" id="2259619"/>
    <lineage>
        <taxon>Bacteria</taxon>
        <taxon>Pseudomonadati</taxon>
        <taxon>Bacteroidota</taxon>
        <taxon>Cytophagia</taxon>
        <taxon>Cytophagales</taxon>
        <taxon>Spirosomataceae</taxon>
        <taxon>Dyadobacter</taxon>
    </lineage>
</organism>
<evidence type="ECO:0008006" key="3">
    <source>
        <dbReference type="Google" id="ProtNLM"/>
    </source>
</evidence>
<dbReference type="RefSeq" id="WP_115828727.1">
    <property type="nucleotide sequence ID" value="NZ_QNUL01000001.1"/>
</dbReference>
<dbReference type="Gene3D" id="3.40.50.2300">
    <property type="match status" value="2"/>
</dbReference>
<protein>
    <recommendedName>
        <fullName evidence="3">Leucine-binding protein domain-containing protein</fullName>
    </recommendedName>
</protein>
<keyword evidence="2" id="KW-1185">Reference proteome</keyword>
<comment type="caution">
    <text evidence="1">The sequence shown here is derived from an EMBL/GenBank/DDBJ whole genome shotgun (WGS) entry which is preliminary data.</text>
</comment>
<sequence length="572" mass="64802">MKLRIFLILILPLCYIGESFGQRTSQAETKYKAALSDYAQQRYGAAMEKLSPLTIANPDASYAAMAPYAHYYYALSAFQLKRYRESKQMLLQQVSRYPGWSKIADSYYLLGALSFENNQTKEAMSYLEKVKDSSLGKDVQSLKQYHFYKMNDIAKLRDIQKLYPSDREVAVVLVQLIEASPKSSKTDLQYAAQLEKDFKISRKEKAVVADAPKNTIPKNENQWKKTGFDVSVLLPFRLDEFSASKRRTNQFAYDYYLGLTLAKEKLHSEGIEVNLWAYDVSNDPKPMKDIVENSSFRQSDLVIGPLYTGTFDVTAQATSGADILMLNPLSTDATLLNAGPNVYLGHPAIPYQIQKGAQWMKTIAPGLSAAIYYGTSSKDSAMAFSYANEWKAKGGKVIEMLKIRPEREWLESKMGTFEVTKPAHIALFATDMSTGAIVIDVLNGRKLLTTPILATSTSFNLQQSRVAKYGSRLYLIETDYVDRDKEGIREFQKTYWNATNTFPSVYSYQGYDQLLFFGRMLNQYKSGVKKGIQMRKHTEDYLLSGFDYTKSNDNQMTPVLKHNGGGKWIPVN</sequence>
<evidence type="ECO:0000313" key="1">
    <source>
        <dbReference type="EMBL" id="REA64119.1"/>
    </source>
</evidence>
<evidence type="ECO:0000313" key="2">
    <source>
        <dbReference type="Proteomes" id="UP000256373"/>
    </source>
</evidence>
<dbReference type="AlphaFoldDB" id="A0A3D8YGZ0"/>
<dbReference type="InterPro" id="IPR028082">
    <property type="entry name" value="Peripla_BP_I"/>
</dbReference>
<proteinExistence type="predicted"/>
<dbReference type="Proteomes" id="UP000256373">
    <property type="component" value="Unassembled WGS sequence"/>
</dbReference>
<dbReference type="SUPFAM" id="SSF48452">
    <property type="entry name" value="TPR-like"/>
    <property type="match status" value="1"/>
</dbReference>
<name>A0A3D8YGZ0_9BACT</name>
<dbReference type="CDD" id="cd06268">
    <property type="entry name" value="PBP1_ABC_transporter_LIVBP-like"/>
    <property type="match status" value="1"/>
</dbReference>
<reference evidence="1 2" key="1">
    <citation type="submission" date="2018-07" db="EMBL/GenBank/DDBJ databases">
        <title>Dyadobacter roseus sp. nov., isolated from rose rhizosphere soil.</title>
        <authorList>
            <person name="Chen L."/>
        </authorList>
    </citation>
    <scope>NUCLEOTIDE SEQUENCE [LARGE SCALE GENOMIC DNA]</scope>
    <source>
        <strain evidence="1 2">RS19</strain>
    </source>
</reference>
<dbReference type="EMBL" id="QNUL01000001">
    <property type="protein sequence ID" value="REA64119.1"/>
    <property type="molecule type" value="Genomic_DNA"/>
</dbReference>
<accession>A0A3D8YGZ0</accession>
<dbReference type="Gene3D" id="1.25.40.10">
    <property type="entry name" value="Tetratricopeptide repeat domain"/>
    <property type="match status" value="1"/>
</dbReference>
<dbReference type="InterPro" id="IPR011990">
    <property type="entry name" value="TPR-like_helical_dom_sf"/>
</dbReference>
<dbReference type="SUPFAM" id="SSF53822">
    <property type="entry name" value="Periplasmic binding protein-like I"/>
    <property type="match status" value="1"/>
</dbReference>
<dbReference type="OrthoDB" id="1490998at2"/>